<reference evidence="1" key="1">
    <citation type="submission" date="2021-01" db="EMBL/GenBank/DDBJ databases">
        <authorList>
            <consortium name="Genoscope - CEA"/>
            <person name="William W."/>
        </authorList>
    </citation>
    <scope>NUCLEOTIDE SEQUENCE</scope>
</reference>
<gene>
    <name evidence="1" type="ORF">PSON_ATCC_30995.1.T1190074</name>
</gene>
<comment type="caution">
    <text evidence="1">The sequence shown here is derived from an EMBL/GenBank/DDBJ whole genome shotgun (WGS) entry which is preliminary data.</text>
</comment>
<dbReference type="AlphaFoldDB" id="A0A8S1QTC2"/>
<dbReference type="Proteomes" id="UP000692954">
    <property type="component" value="Unassembled WGS sequence"/>
</dbReference>
<organism evidence="1 2">
    <name type="scientific">Paramecium sonneborni</name>
    <dbReference type="NCBI Taxonomy" id="65129"/>
    <lineage>
        <taxon>Eukaryota</taxon>
        <taxon>Sar</taxon>
        <taxon>Alveolata</taxon>
        <taxon>Ciliophora</taxon>
        <taxon>Intramacronucleata</taxon>
        <taxon>Oligohymenophorea</taxon>
        <taxon>Peniculida</taxon>
        <taxon>Parameciidae</taxon>
        <taxon>Paramecium</taxon>
    </lineage>
</organism>
<evidence type="ECO:0000313" key="1">
    <source>
        <dbReference type="EMBL" id="CAD8118958.1"/>
    </source>
</evidence>
<accession>A0A8S1QTC2</accession>
<dbReference type="EMBL" id="CAJJDN010000119">
    <property type="protein sequence ID" value="CAD8118958.1"/>
    <property type="molecule type" value="Genomic_DNA"/>
</dbReference>
<keyword evidence="2" id="KW-1185">Reference proteome</keyword>
<evidence type="ECO:0000313" key="2">
    <source>
        <dbReference type="Proteomes" id="UP000692954"/>
    </source>
</evidence>
<protein>
    <submittedName>
        <fullName evidence="1">Uncharacterized protein</fullName>
    </submittedName>
</protein>
<proteinExistence type="predicted"/>
<sequence>MIIKILKQNLLKLLVKKIIILLEQTRISRNEQIQILLQLLELFEYNLKDKTRSPLLQIVV</sequence>
<name>A0A8S1QTC2_9CILI</name>